<dbReference type="SUPFAM" id="SSF51905">
    <property type="entry name" value="FAD/NAD(P)-binding domain"/>
    <property type="match status" value="1"/>
</dbReference>
<comment type="similarity">
    <text evidence="3">Belongs to the UbiH/COQ6 family.</text>
</comment>
<keyword evidence="4" id="KW-0285">Flavoprotein</keyword>
<comment type="pathway">
    <text evidence="2">Cofactor biosynthesis; ubiquinone biosynthesis.</text>
</comment>
<dbReference type="PRINTS" id="PR00420">
    <property type="entry name" value="RNGMNOXGNASE"/>
</dbReference>
<dbReference type="UniPathway" id="UPA00232"/>
<dbReference type="InterPro" id="IPR036188">
    <property type="entry name" value="FAD/NAD-bd_sf"/>
</dbReference>
<evidence type="ECO:0000256" key="2">
    <source>
        <dbReference type="ARBA" id="ARBA00004749"/>
    </source>
</evidence>
<dbReference type="InterPro" id="IPR010971">
    <property type="entry name" value="UbiH/COQ6"/>
</dbReference>
<dbReference type="GO" id="GO:0008682">
    <property type="term" value="F:3-demethoxyubiquinol 3-hydroxylase activity"/>
    <property type="evidence" value="ECO:0007669"/>
    <property type="project" value="TreeGrafter"/>
</dbReference>
<reference evidence="10" key="1">
    <citation type="submission" date="2018-08" db="EMBL/GenBank/DDBJ databases">
        <authorList>
            <person name="Zhang J."/>
            <person name="Du Z.-J."/>
        </authorList>
    </citation>
    <scope>NUCLEOTIDE SEQUENCE [LARGE SCALE GENOMIC DNA]</scope>
    <source>
        <strain evidence="10">KCTC 52655</strain>
    </source>
</reference>
<feature type="domain" description="FAD-binding" evidence="8">
    <location>
        <begin position="3"/>
        <end position="310"/>
    </location>
</feature>
<evidence type="ECO:0000256" key="5">
    <source>
        <dbReference type="ARBA" id="ARBA00022827"/>
    </source>
</evidence>
<dbReference type="EMBL" id="QRHA01000009">
    <property type="protein sequence ID" value="RDV24568.1"/>
    <property type="molecule type" value="Genomic_DNA"/>
</dbReference>
<dbReference type="Gene3D" id="3.50.50.60">
    <property type="entry name" value="FAD/NAD(P)-binding domain"/>
    <property type="match status" value="2"/>
</dbReference>
<sequence length="392" mass="43490">MFDFCIVGAGMVGSSLALGLVQQGYQVALIEAEPPVPFEPQQPPDLRVSAISMASVDLLSALGAWPHIMAMRTRAYSRLSVWEGQNSRADFCADEVGMARLGYFVENRLLQLGCHQALAGYKNLTWFRQSQIQYLNPQVNQGNRVGLSDGEIEARWVIGADGARSKVRQLSNIGTSGWQYGQQAMGITVGFDSPVADWTWQQFLPSGPRALLPMHDNFASLIWYDAAARIKALSMLSSDKLKSEIVREFPPLEGDFEVLGKAAFALTRSHASRYVVPGTILIGDAAHTINPLAGQGVNLGFRDVEALLSATASAPDLLSDDFFDLLKEKYEKPRRRDNLLMMSAMDGFYWLFGNEHRPLTWLRKGLLKMAQHGGPAKRKVLKYAMGMDKWKF</sequence>
<dbReference type="PANTHER" id="PTHR43876">
    <property type="entry name" value="UBIQUINONE BIOSYNTHESIS MONOOXYGENASE COQ6, MITOCHONDRIAL"/>
    <property type="match status" value="1"/>
</dbReference>
<evidence type="ECO:0000259" key="8">
    <source>
        <dbReference type="Pfam" id="PF01494"/>
    </source>
</evidence>
<name>A0A3D8M4N1_9ALTE</name>
<keyword evidence="7" id="KW-0503">Monooxygenase</keyword>
<keyword evidence="6" id="KW-0560">Oxidoreductase</keyword>
<evidence type="ECO:0000313" key="10">
    <source>
        <dbReference type="Proteomes" id="UP000256561"/>
    </source>
</evidence>
<keyword evidence="5" id="KW-0274">FAD</keyword>
<dbReference type="RefSeq" id="WP_115593814.1">
    <property type="nucleotide sequence ID" value="NZ_QRHA01000009.1"/>
</dbReference>
<protein>
    <submittedName>
        <fullName evidence="9">FAD-dependent oxidoreductase</fullName>
    </submittedName>
</protein>
<dbReference type="InterPro" id="IPR002938">
    <property type="entry name" value="FAD-bd"/>
</dbReference>
<accession>A0A3D8M4N1</accession>
<dbReference type="NCBIfam" id="TIGR01988">
    <property type="entry name" value="Ubi-OHases"/>
    <property type="match status" value="1"/>
</dbReference>
<keyword evidence="10" id="KW-1185">Reference proteome</keyword>
<dbReference type="Proteomes" id="UP000256561">
    <property type="component" value="Unassembled WGS sequence"/>
</dbReference>
<gene>
    <name evidence="9" type="ORF">DXV75_12765</name>
</gene>
<evidence type="ECO:0000256" key="1">
    <source>
        <dbReference type="ARBA" id="ARBA00001974"/>
    </source>
</evidence>
<evidence type="ECO:0000256" key="4">
    <source>
        <dbReference type="ARBA" id="ARBA00022630"/>
    </source>
</evidence>
<dbReference type="AlphaFoldDB" id="A0A3D8M4N1"/>
<dbReference type="Pfam" id="PF01494">
    <property type="entry name" value="FAD_binding_3"/>
    <property type="match status" value="1"/>
</dbReference>
<evidence type="ECO:0000256" key="6">
    <source>
        <dbReference type="ARBA" id="ARBA00023002"/>
    </source>
</evidence>
<evidence type="ECO:0000256" key="3">
    <source>
        <dbReference type="ARBA" id="ARBA00005349"/>
    </source>
</evidence>
<dbReference type="PANTHER" id="PTHR43876:SF10">
    <property type="entry name" value="3-DEMETHOXYUBIQUINOL 3-HYDROXYLASE"/>
    <property type="match status" value="1"/>
</dbReference>
<evidence type="ECO:0000256" key="7">
    <source>
        <dbReference type="ARBA" id="ARBA00023033"/>
    </source>
</evidence>
<organism evidence="9 10">
    <name type="scientific">Alteromonas aestuariivivens</name>
    <dbReference type="NCBI Taxonomy" id="1938339"/>
    <lineage>
        <taxon>Bacteria</taxon>
        <taxon>Pseudomonadati</taxon>
        <taxon>Pseudomonadota</taxon>
        <taxon>Gammaproteobacteria</taxon>
        <taxon>Alteromonadales</taxon>
        <taxon>Alteromonadaceae</taxon>
        <taxon>Alteromonas/Salinimonas group</taxon>
        <taxon>Alteromonas</taxon>
    </lineage>
</organism>
<evidence type="ECO:0000313" key="9">
    <source>
        <dbReference type="EMBL" id="RDV24568.1"/>
    </source>
</evidence>
<dbReference type="OrthoDB" id="9769565at2"/>
<comment type="cofactor">
    <cofactor evidence="1">
        <name>FAD</name>
        <dbReference type="ChEBI" id="CHEBI:57692"/>
    </cofactor>
</comment>
<proteinExistence type="inferred from homology"/>
<dbReference type="GO" id="GO:0071949">
    <property type="term" value="F:FAD binding"/>
    <property type="evidence" value="ECO:0007669"/>
    <property type="project" value="InterPro"/>
</dbReference>
<dbReference type="InterPro" id="IPR051205">
    <property type="entry name" value="UbiH/COQ6_monooxygenase"/>
</dbReference>
<comment type="caution">
    <text evidence="9">The sequence shown here is derived from an EMBL/GenBank/DDBJ whole genome shotgun (WGS) entry which is preliminary data.</text>
</comment>
<dbReference type="GO" id="GO:0006744">
    <property type="term" value="P:ubiquinone biosynthetic process"/>
    <property type="evidence" value="ECO:0007669"/>
    <property type="project" value="UniProtKB-UniPathway"/>
</dbReference>